<evidence type="ECO:0000259" key="5">
    <source>
        <dbReference type="PROSITE" id="PS51393"/>
    </source>
</evidence>
<proteinExistence type="inferred from homology"/>
<dbReference type="Pfam" id="PF00305">
    <property type="entry name" value="Lipoxygenase"/>
    <property type="match status" value="1"/>
</dbReference>
<dbReference type="EC" id="1.13.11.-" evidence="4"/>
<evidence type="ECO:0000256" key="4">
    <source>
        <dbReference type="RuleBase" id="RU003975"/>
    </source>
</evidence>
<dbReference type="Gene3D" id="4.10.375.10">
    <property type="entry name" value="Lipoxygenase-1, Domain 2"/>
    <property type="match status" value="1"/>
</dbReference>
<dbReference type="InterPro" id="IPR013819">
    <property type="entry name" value="LipOase_C"/>
</dbReference>
<comment type="pathway">
    <text evidence="4">Lipid metabolism; oxylipin biosynthesis.</text>
</comment>
<keyword evidence="1" id="KW-0479">Metal-binding</keyword>
<comment type="caution">
    <text evidence="6">The sequence shown here is derived from an EMBL/GenBank/DDBJ whole genome shotgun (WGS) entry which is preliminary data.</text>
</comment>
<reference evidence="6 7" key="1">
    <citation type="submission" date="2024-06" db="EMBL/GenBank/DDBJ databases">
        <authorList>
            <person name="Kraege A."/>
            <person name="Thomma B."/>
        </authorList>
    </citation>
    <scope>NUCLEOTIDE SEQUENCE [LARGE SCALE GENOMIC DNA]</scope>
</reference>
<accession>A0ABP1GBH8</accession>
<dbReference type="Gene3D" id="3.10.450.60">
    <property type="match status" value="1"/>
</dbReference>
<evidence type="ECO:0000313" key="6">
    <source>
        <dbReference type="EMBL" id="CAL5229529.1"/>
    </source>
</evidence>
<keyword evidence="4" id="KW-0443">Lipid metabolism</keyword>
<evidence type="ECO:0000256" key="2">
    <source>
        <dbReference type="ARBA" id="ARBA00022964"/>
    </source>
</evidence>
<dbReference type="Gene3D" id="2.60.60.20">
    <property type="entry name" value="PLAT/LH2 domain"/>
    <property type="match status" value="1"/>
</dbReference>
<dbReference type="InterPro" id="IPR020834">
    <property type="entry name" value="LipOase_CS"/>
</dbReference>
<dbReference type="PRINTS" id="PR00087">
    <property type="entry name" value="LIPOXYGENASE"/>
</dbReference>
<name>A0ABP1GBH8_9CHLO</name>
<dbReference type="EMBL" id="CAXHTA020000020">
    <property type="protein sequence ID" value="CAL5229529.1"/>
    <property type="molecule type" value="Genomic_DNA"/>
</dbReference>
<keyword evidence="3" id="KW-0560">Oxidoreductase</keyword>
<dbReference type="Proteomes" id="UP001497392">
    <property type="component" value="Unassembled WGS sequence"/>
</dbReference>
<keyword evidence="7" id="KW-1185">Reference proteome</keyword>
<comment type="function">
    <text evidence="4">Plant lipoxygenase may be involved in a number of diverse aspects of plant physiology including growth and development, pest resistance, and senescence or responses to wounding.</text>
</comment>
<dbReference type="PROSITE" id="PS51393">
    <property type="entry name" value="LIPOXYGENASE_3"/>
    <property type="match status" value="1"/>
</dbReference>
<dbReference type="InterPro" id="IPR000907">
    <property type="entry name" value="LipOase"/>
</dbReference>
<keyword evidence="4" id="KW-0275">Fatty acid biosynthesis</keyword>
<feature type="domain" description="Lipoxygenase" evidence="5">
    <location>
        <begin position="217"/>
        <end position="989"/>
    </location>
</feature>
<evidence type="ECO:0000313" key="7">
    <source>
        <dbReference type="Proteomes" id="UP001497392"/>
    </source>
</evidence>
<keyword evidence="4" id="KW-0444">Lipid biosynthesis</keyword>
<keyword evidence="4" id="KW-0276">Fatty acid metabolism</keyword>
<gene>
    <name evidence="6" type="primary">g12872</name>
    <name evidence="6" type="ORF">VP750_LOCUS11435</name>
</gene>
<comment type="similarity">
    <text evidence="4">Belongs to the lipoxygenase family.</text>
</comment>
<dbReference type="SUPFAM" id="SSF48484">
    <property type="entry name" value="Lipoxigenase"/>
    <property type="match status" value="1"/>
</dbReference>
<dbReference type="PROSITE" id="PS00081">
    <property type="entry name" value="LIPOXYGENASE_2"/>
    <property type="match status" value="1"/>
</dbReference>
<evidence type="ECO:0000256" key="1">
    <source>
        <dbReference type="ARBA" id="ARBA00022723"/>
    </source>
</evidence>
<evidence type="ECO:0000256" key="3">
    <source>
        <dbReference type="ARBA" id="ARBA00023002"/>
    </source>
</evidence>
<protein>
    <recommendedName>
        <fullName evidence="4">Lipoxygenase</fullName>
        <ecNumber evidence="4">1.13.11.-</ecNumber>
    </recommendedName>
</protein>
<dbReference type="InterPro" id="IPR036226">
    <property type="entry name" value="LipOase_C_sf"/>
</dbReference>
<sequence>MRVQSGVTWLGDRGAPHSSVLPLSQHPYGRVSGIGRSARPCLRKRPLPVLHGNVDVKARAASTATVIAPPPAETSSVEPLKRQVTFELAIHSHQPLNVLDIPDIDAAFPLYLDLQLASEESLTPPVTTKDWKWASSTGPSHPGGVEMNCITWTGSVIADASFGTPGALLITKTQATSKEHLTLYISTIDIPASGITFDCHSTVASEQGQRIFFANTPQLPSQTKGKMSDLREAELMKLRGEDREGPDPNAERVDTDRIYDYQDYCDLGAPWKGPTWSRPTLGGKELPFPRRLRSNRPTWIDPETGETTDFETAVKEDSNPILRALVELPPNCPYLPLDEQWNNTKERGFIGSAGASVLGLALAHIKTLAEDWSDANKSFVSLHAVDSMYQNSQLPPESRRDGSSFKFDDKFISRLKQDINLTLAAKLDQNSMAGVTAIEHHIERIAARFLGSSPWPQTEILETLTTFPVPKVRDGRSLDCFTDAEFGRQLVAGQHPCTIQAATKKWLDQPDLQPLREADIEGLLEGKTLLERIGQGNRMFCIDYVPGFLEFMDRVDHQNAKTEYDTKRADFLAKDRKQHAGRVLLYYTDEHYLKPVAIQLIVDPRNPKGTVYTPNDSTELWTLAKAIFGNLDFLYHQAASHYLIGHACQEPYIIALMRQVSAMHPVYKLMRPHFRNTLHVNAFGRVILTNAGTPIEALLTTGEYGMRLDSYIYDNVWSFDKSNFETDLIERGMVEMENGIPKRTDGRVTPSIDYPFAEDGLAIWYAMHKWFHDYLSLYYKDDEQVVNDKEITEFWKDVRDKGHRDKASGWIELTGIASLTDILTTIAFNGSVHHTACNFGNYDYSGYSPIRPSIIRKAMPTGNKDDPADVEAIDALKYNFEQEFLSYLTQPEDAMQITSTFRILSVHAENEEYLDSHDPEWIRDPQALEKLGAFVTAMEDLDKRIVARGNNTANKIGGNVGSRFLPYEILRPHSSQGMTGRGVPYSTSI</sequence>
<dbReference type="PANTHER" id="PTHR11771">
    <property type="entry name" value="LIPOXYGENASE"/>
    <property type="match status" value="1"/>
</dbReference>
<dbReference type="InterPro" id="IPR001246">
    <property type="entry name" value="LipOase_plant"/>
</dbReference>
<dbReference type="Gene3D" id="1.20.245.10">
    <property type="entry name" value="Lipoxygenase-1, Domain 5"/>
    <property type="match status" value="1"/>
</dbReference>
<organism evidence="6 7">
    <name type="scientific">Coccomyxa viridis</name>
    <dbReference type="NCBI Taxonomy" id="1274662"/>
    <lineage>
        <taxon>Eukaryota</taxon>
        <taxon>Viridiplantae</taxon>
        <taxon>Chlorophyta</taxon>
        <taxon>core chlorophytes</taxon>
        <taxon>Trebouxiophyceae</taxon>
        <taxon>Trebouxiophyceae incertae sedis</taxon>
        <taxon>Coccomyxaceae</taxon>
        <taxon>Coccomyxa</taxon>
    </lineage>
</organism>
<keyword evidence="4" id="KW-0925">Oxylipin biosynthesis</keyword>
<keyword evidence="2" id="KW-0223">Dioxygenase</keyword>
<dbReference type="PRINTS" id="PR00468">
    <property type="entry name" value="PLTLPOXGNASE"/>
</dbReference>